<dbReference type="InterPro" id="IPR029063">
    <property type="entry name" value="SAM-dependent_MTases_sf"/>
</dbReference>
<feature type="domain" description="Methyltransferase type 11" evidence="2">
    <location>
        <begin position="66"/>
        <end position="160"/>
    </location>
</feature>
<dbReference type="InterPro" id="IPR013216">
    <property type="entry name" value="Methyltransf_11"/>
</dbReference>
<evidence type="ECO:0000259" key="2">
    <source>
        <dbReference type="Pfam" id="PF08241"/>
    </source>
</evidence>
<dbReference type="Pfam" id="PF08241">
    <property type="entry name" value="Methyltransf_11"/>
    <property type="match status" value="1"/>
</dbReference>
<reference evidence="3 4" key="1">
    <citation type="submission" date="2023-04" db="EMBL/GenBank/DDBJ databases">
        <title>Genome Sequence of Selenomonas sputigena ATCC 33150.</title>
        <authorList>
            <person name="Miller D.P."/>
            <person name="Anvari S."/>
            <person name="Polson S.W."/>
            <person name="Macdonald M."/>
            <person name="Mcdowell J.V."/>
        </authorList>
    </citation>
    <scope>NUCLEOTIDE SEQUENCE [LARGE SCALE GENOMIC DNA]</scope>
    <source>
        <strain evidence="3 4">ATCC 33150</strain>
    </source>
</reference>
<proteinExistence type="predicted"/>
<keyword evidence="4" id="KW-1185">Reference proteome</keyword>
<dbReference type="InterPro" id="IPR050447">
    <property type="entry name" value="Erg6_SMT_methyltransf"/>
</dbReference>
<evidence type="ECO:0000313" key="3">
    <source>
        <dbReference type="EMBL" id="MEX5284921.1"/>
    </source>
</evidence>
<name>A0ABV3X3Z7_9FIRM</name>
<accession>A0ABV3X3Z7</accession>
<dbReference type="GO" id="GO:0008168">
    <property type="term" value="F:methyltransferase activity"/>
    <property type="evidence" value="ECO:0007669"/>
    <property type="project" value="UniProtKB-KW"/>
</dbReference>
<protein>
    <submittedName>
        <fullName evidence="3">Class I SAM-dependent methyltransferase</fullName>
    </submittedName>
</protein>
<gene>
    <name evidence="3" type="ORF">QCO44_04575</name>
</gene>
<dbReference type="Gene3D" id="3.40.50.150">
    <property type="entry name" value="Vaccinia Virus protein VP39"/>
    <property type="match status" value="1"/>
</dbReference>
<dbReference type="PANTHER" id="PTHR44068:SF11">
    <property type="entry name" value="GERANYL DIPHOSPHATE 2-C-METHYLTRANSFERASE"/>
    <property type="match status" value="1"/>
</dbReference>
<evidence type="ECO:0000256" key="1">
    <source>
        <dbReference type="ARBA" id="ARBA00022679"/>
    </source>
</evidence>
<dbReference type="PANTHER" id="PTHR44068">
    <property type="entry name" value="ZGC:194242"/>
    <property type="match status" value="1"/>
</dbReference>
<keyword evidence="3" id="KW-0489">Methyltransferase</keyword>
<comment type="caution">
    <text evidence="3">The sequence shown here is derived from an EMBL/GenBank/DDBJ whole genome shotgun (WGS) entry which is preliminary data.</text>
</comment>
<sequence>MFVKSYQDINKETIDRWVEEGWMWGKSTSHEEYLEAKKGNWNVLLTPTVFVPHEWFGTLQGKKILGLASGGGQQMPIFHALGAECTVLDYSSKQIESELLVAEREGYHIDAVEGDMTKKFPLPEESFDIVFHPVSNCYVEDVEFVFREAYRVLKQGGMLLAGLNNEINYMVDNEEKEIVWNMPFNPLKDEKAREYMLAERSGMQFSHTMTEQIGGQLKAGFTLLDLYEDTNGFGRLHDMNIKTYIATKSVK</sequence>
<evidence type="ECO:0000313" key="4">
    <source>
        <dbReference type="Proteomes" id="UP001559623"/>
    </source>
</evidence>
<keyword evidence="1" id="KW-0808">Transferase</keyword>
<dbReference type="CDD" id="cd02440">
    <property type="entry name" value="AdoMet_MTases"/>
    <property type="match status" value="1"/>
</dbReference>
<dbReference type="SUPFAM" id="SSF53335">
    <property type="entry name" value="S-adenosyl-L-methionine-dependent methyltransferases"/>
    <property type="match status" value="1"/>
</dbReference>
<dbReference type="Proteomes" id="UP001559623">
    <property type="component" value="Unassembled WGS sequence"/>
</dbReference>
<dbReference type="RefSeq" id="WP_368846638.1">
    <property type="nucleotide sequence ID" value="NZ_CP194411.1"/>
</dbReference>
<dbReference type="GO" id="GO:0032259">
    <property type="term" value="P:methylation"/>
    <property type="evidence" value="ECO:0007669"/>
    <property type="project" value="UniProtKB-KW"/>
</dbReference>
<dbReference type="EMBL" id="JARVLH010000002">
    <property type="protein sequence ID" value="MEX5284921.1"/>
    <property type="molecule type" value="Genomic_DNA"/>
</dbReference>
<organism evidence="3 4">
    <name type="scientific">Selenomonas sputigena</name>
    <dbReference type="NCBI Taxonomy" id="69823"/>
    <lineage>
        <taxon>Bacteria</taxon>
        <taxon>Bacillati</taxon>
        <taxon>Bacillota</taxon>
        <taxon>Negativicutes</taxon>
        <taxon>Selenomonadales</taxon>
        <taxon>Selenomonadaceae</taxon>
        <taxon>Selenomonas</taxon>
    </lineage>
</organism>